<accession>A0A2P2R584</accession>
<sequence length="22" mass="2666">MTEHFTIMLDLRNRKPHPSTKL</sequence>
<name>A0A2P2R584_RHIMU</name>
<evidence type="ECO:0000313" key="2">
    <source>
        <dbReference type="EMBL" id="MBX74385.1"/>
    </source>
</evidence>
<evidence type="ECO:0000256" key="1">
    <source>
        <dbReference type="SAM" id="MobiDB-lite"/>
    </source>
</evidence>
<reference evidence="2" key="1">
    <citation type="submission" date="2018-02" db="EMBL/GenBank/DDBJ databases">
        <title>Rhizophora mucronata_Transcriptome.</title>
        <authorList>
            <person name="Meera S.P."/>
            <person name="Sreeshan A."/>
            <person name="Augustine A."/>
        </authorList>
    </citation>
    <scope>NUCLEOTIDE SEQUENCE</scope>
    <source>
        <tissue evidence="2">Leaf</tissue>
    </source>
</reference>
<protein>
    <submittedName>
        <fullName evidence="2">Uncharacterized protein</fullName>
    </submittedName>
</protein>
<feature type="region of interest" description="Disordered" evidence="1">
    <location>
        <begin position="1"/>
        <end position="22"/>
    </location>
</feature>
<dbReference type="AlphaFoldDB" id="A0A2P2R584"/>
<proteinExistence type="predicted"/>
<organism evidence="2">
    <name type="scientific">Rhizophora mucronata</name>
    <name type="common">Asiatic mangrove</name>
    <dbReference type="NCBI Taxonomy" id="61149"/>
    <lineage>
        <taxon>Eukaryota</taxon>
        <taxon>Viridiplantae</taxon>
        <taxon>Streptophyta</taxon>
        <taxon>Embryophyta</taxon>
        <taxon>Tracheophyta</taxon>
        <taxon>Spermatophyta</taxon>
        <taxon>Magnoliopsida</taxon>
        <taxon>eudicotyledons</taxon>
        <taxon>Gunneridae</taxon>
        <taxon>Pentapetalae</taxon>
        <taxon>rosids</taxon>
        <taxon>fabids</taxon>
        <taxon>Malpighiales</taxon>
        <taxon>Rhizophoraceae</taxon>
        <taxon>Rhizophora</taxon>
    </lineage>
</organism>
<dbReference type="EMBL" id="GGEC01093901">
    <property type="protein sequence ID" value="MBX74385.1"/>
    <property type="molecule type" value="Transcribed_RNA"/>
</dbReference>